<reference evidence="2 3" key="1">
    <citation type="journal article" date="2010" name="Stand. Genomic Sci.">
        <title>Complete genome sequence of Spirochaeta smaragdinae type strain (SEBR 4228).</title>
        <authorList>
            <person name="Mavromatis K."/>
            <person name="Yasawong M."/>
            <person name="Chertkov O."/>
            <person name="Lapidus A."/>
            <person name="Lucas S."/>
            <person name="Nolan M."/>
            <person name="Del Rio T.G."/>
            <person name="Tice H."/>
            <person name="Cheng J.F."/>
            <person name="Pitluck S."/>
            <person name="Liolios K."/>
            <person name="Ivanova N."/>
            <person name="Tapia R."/>
            <person name="Han C."/>
            <person name="Bruce D."/>
            <person name="Goodwin L."/>
            <person name="Pati A."/>
            <person name="Chen A."/>
            <person name="Palaniappan K."/>
            <person name="Land M."/>
            <person name="Hauser L."/>
            <person name="Chang Y.J."/>
            <person name="Jeffries C.D."/>
            <person name="Detter J.C."/>
            <person name="Rohde M."/>
            <person name="Brambilla E."/>
            <person name="Spring S."/>
            <person name="Goker M."/>
            <person name="Sikorski J."/>
            <person name="Woyke T."/>
            <person name="Bristow J."/>
            <person name="Eisen J.A."/>
            <person name="Markowitz V."/>
            <person name="Hugenholtz P."/>
            <person name="Klenk H.P."/>
            <person name="Kyrpides N.C."/>
        </authorList>
    </citation>
    <scope>NUCLEOTIDE SEQUENCE [LARGE SCALE GENOMIC DNA]</scope>
    <source>
        <strain evidence="3">DSM 11293 / JCM 15392 / SEBR 4228</strain>
    </source>
</reference>
<keyword evidence="3" id="KW-1185">Reference proteome</keyword>
<dbReference type="Proteomes" id="UP000002318">
    <property type="component" value="Chromosome"/>
</dbReference>
<dbReference type="HOGENOM" id="CLU_1593519_0_0_12"/>
<accession>E1R837</accession>
<evidence type="ECO:0000313" key="2">
    <source>
        <dbReference type="EMBL" id="ADK82892.1"/>
    </source>
</evidence>
<name>E1R837_SEDSS</name>
<gene>
    <name evidence="2" type="ordered locus">Spirs_3806</name>
</gene>
<keyword evidence="1" id="KW-0732">Signal</keyword>
<dbReference type="OrthoDB" id="370350at2"/>
<feature type="signal peptide" evidence="1">
    <location>
        <begin position="1"/>
        <end position="28"/>
    </location>
</feature>
<evidence type="ECO:0000256" key="1">
    <source>
        <dbReference type="SAM" id="SignalP"/>
    </source>
</evidence>
<feature type="chain" id="PRO_5003150647" description="Outer membrane protein beta-barrel domain-containing protein" evidence="1">
    <location>
        <begin position="29"/>
        <end position="184"/>
    </location>
</feature>
<proteinExistence type="predicted"/>
<evidence type="ECO:0008006" key="4">
    <source>
        <dbReference type="Google" id="ProtNLM"/>
    </source>
</evidence>
<protein>
    <recommendedName>
        <fullName evidence="4">Outer membrane protein beta-barrel domain-containing protein</fullName>
    </recommendedName>
</protein>
<dbReference type="KEGG" id="ssm:Spirs_3806"/>
<evidence type="ECO:0000313" key="3">
    <source>
        <dbReference type="Proteomes" id="UP000002318"/>
    </source>
</evidence>
<dbReference type="STRING" id="573413.Spirs_3806"/>
<dbReference type="AlphaFoldDB" id="E1R837"/>
<dbReference type="EMBL" id="CP002116">
    <property type="protein sequence ID" value="ADK82892.1"/>
    <property type="molecule type" value="Genomic_DNA"/>
</dbReference>
<sequence>MDSKKKMKRTILCIILAGLCVHTQLLFGQTQKGSSEGDYGLPAFSAHIGTDFFLWDDPFLVTGGDIRFPIQQALYGSIGVDFGIHTNNDDSKTTPAFLLPIRVALVFPFPDKKKISFSLVTGLMPVFHFYDGDSSFYLGPYTGARAQIAVHPVLSLFAEVQQVLLFGGDDWINTGTRIVGGISF</sequence>
<organism evidence="2 3">
    <name type="scientific">Sediminispirochaeta smaragdinae (strain DSM 11293 / JCM 15392 / SEBR 4228)</name>
    <name type="common">Spirochaeta smaragdinae</name>
    <dbReference type="NCBI Taxonomy" id="573413"/>
    <lineage>
        <taxon>Bacteria</taxon>
        <taxon>Pseudomonadati</taxon>
        <taxon>Spirochaetota</taxon>
        <taxon>Spirochaetia</taxon>
        <taxon>Spirochaetales</taxon>
        <taxon>Spirochaetaceae</taxon>
        <taxon>Sediminispirochaeta</taxon>
    </lineage>
</organism>